<dbReference type="AlphaFoldDB" id="A0A0E3BIT8"/>
<proteinExistence type="predicted"/>
<dbReference type="Proteomes" id="UP000058857">
    <property type="component" value="Chromosome 2"/>
</dbReference>
<reference evidence="2 3" key="1">
    <citation type="journal article" date="2015" name="PLoS Negl. Trop. Dis.">
        <title>Distribution of Plasmids in Distinct Leptospira Pathogenic Species.</title>
        <authorList>
            <person name="Wang Y."/>
            <person name="Zhuang X."/>
            <person name="Zhong Y."/>
            <person name="Zhang C."/>
            <person name="Zhang Y."/>
            <person name="Zeng L."/>
            <person name="Zhu Y."/>
            <person name="He P."/>
            <person name="Dong K."/>
            <person name="Pal U."/>
            <person name="Guo X."/>
            <person name="Qin J."/>
        </authorList>
    </citation>
    <scope>NUCLEOTIDE SEQUENCE [LARGE SCALE GENOMIC DNA]</scope>
    <source>
        <strain evidence="2 3">56604</strain>
    </source>
</reference>
<gene>
    <name evidence="1" type="ORF">LBBP_04332</name>
    <name evidence="2" type="ORF">LBBP_04380</name>
</gene>
<evidence type="ECO:0000313" key="3">
    <source>
        <dbReference type="Proteomes" id="UP000058857"/>
    </source>
</evidence>
<dbReference type="PATRIC" id="fig|280505.15.peg.4222"/>
<evidence type="ECO:0000313" key="1">
    <source>
        <dbReference type="EMBL" id="ALO28444.1"/>
    </source>
</evidence>
<organism evidence="2">
    <name type="scientific">Leptospira borgpetersenii serovar Ballum</name>
    <dbReference type="NCBI Taxonomy" id="280505"/>
    <lineage>
        <taxon>Bacteria</taxon>
        <taxon>Pseudomonadati</taxon>
        <taxon>Spirochaetota</taxon>
        <taxon>Spirochaetia</taxon>
        <taxon>Leptospirales</taxon>
        <taxon>Leptospiraceae</taxon>
        <taxon>Leptospira</taxon>
    </lineage>
</organism>
<evidence type="ECO:0000313" key="2">
    <source>
        <dbReference type="EMBL" id="ALO28489.1"/>
    </source>
</evidence>
<protein>
    <submittedName>
        <fullName evidence="2">Uncharacterized protein</fullName>
    </submittedName>
</protein>
<dbReference type="EMBL" id="CP012030">
    <property type="protein sequence ID" value="ALO28444.1"/>
    <property type="molecule type" value="Genomic_DNA"/>
</dbReference>
<dbReference type="RefSeq" id="WP_002725362.1">
    <property type="nucleotide sequence ID" value="NZ_CP012030.1"/>
</dbReference>
<dbReference type="EMBL" id="CP012030">
    <property type="protein sequence ID" value="ALO28489.1"/>
    <property type="molecule type" value="Genomic_DNA"/>
</dbReference>
<sequence length="64" mass="7594">MEFVKQKMSGESNLLKAYEIRLESESKIKQDVVKKYTNQSREKIPYFELVAKPKKKINYNHLSS</sequence>
<name>A0A0E3BIT8_LEPBO</name>
<accession>A0A0E3BIT8</accession>